<protein>
    <submittedName>
        <fullName evidence="1">Branched-chain amino acid aminotransferase</fullName>
    </submittedName>
</protein>
<organism evidence="1 2">
    <name type="scientific">Bacillus infantis</name>
    <dbReference type="NCBI Taxonomy" id="324767"/>
    <lineage>
        <taxon>Bacteria</taxon>
        <taxon>Bacillati</taxon>
        <taxon>Bacillota</taxon>
        <taxon>Bacilli</taxon>
        <taxon>Bacillales</taxon>
        <taxon>Bacillaceae</taxon>
        <taxon>Bacillus</taxon>
    </lineage>
</organism>
<proteinExistence type="predicted"/>
<accession>A0A5D4RDJ1</accession>
<dbReference type="Proteomes" id="UP000322139">
    <property type="component" value="Unassembled WGS sequence"/>
</dbReference>
<evidence type="ECO:0000313" key="1">
    <source>
        <dbReference type="EMBL" id="TYS47926.1"/>
    </source>
</evidence>
<sequence length="198" mass="22757">MLKENLASYIEKEQKEKGTALIFEKEKEYLGMTDSDSADGFTIGNEGDRFREAYLERGDKETEEILAEESPDFLEKPISYFREHKREFVYMESRWFDVIGADAVSLEVDDVFGNYDIMLGLKLQKKYHKYLKDSLDKELNGSGDAYDLMFDSGEGIWNLNFSLDALPGFHGGLSVREAYSLVYGFLFKLAEGAQNQQR</sequence>
<comment type="caution">
    <text evidence="1">The sequence shown here is derived from an EMBL/GenBank/DDBJ whole genome shotgun (WGS) entry which is preliminary data.</text>
</comment>
<keyword evidence="1" id="KW-0808">Transferase</keyword>
<name>A0A5D4RDJ1_9BACI</name>
<gene>
    <name evidence="1" type="ORF">FZD51_13455</name>
</gene>
<dbReference type="GO" id="GO:0008483">
    <property type="term" value="F:transaminase activity"/>
    <property type="evidence" value="ECO:0007669"/>
    <property type="project" value="UniProtKB-KW"/>
</dbReference>
<reference evidence="1 2" key="1">
    <citation type="submission" date="2019-08" db="EMBL/GenBank/DDBJ databases">
        <title>Bacillus genomes from the desert of Cuatro Cienegas, Coahuila.</title>
        <authorList>
            <person name="Olmedo-Alvarez G."/>
        </authorList>
    </citation>
    <scope>NUCLEOTIDE SEQUENCE [LARGE SCALE GENOMIC DNA]</scope>
    <source>
        <strain evidence="1 2">CH446_14T</strain>
    </source>
</reference>
<evidence type="ECO:0000313" key="2">
    <source>
        <dbReference type="Proteomes" id="UP000322139"/>
    </source>
</evidence>
<keyword evidence="1" id="KW-0032">Aminotransferase</keyword>
<dbReference type="EMBL" id="VTER01000006">
    <property type="protein sequence ID" value="TYS47926.1"/>
    <property type="molecule type" value="Genomic_DNA"/>
</dbReference>
<dbReference type="AlphaFoldDB" id="A0A5D4RDJ1"/>
<dbReference type="RefSeq" id="WP_148975245.1">
    <property type="nucleotide sequence ID" value="NZ_JBNIKT010000012.1"/>
</dbReference>